<evidence type="ECO:0000256" key="3">
    <source>
        <dbReference type="ARBA" id="ARBA00023125"/>
    </source>
</evidence>
<evidence type="ECO:0000256" key="5">
    <source>
        <dbReference type="ARBA" id="ARBA00023242"/>
    </source>
</evidence>
<accession>A0ABR3ZBP6</accession>
<dbReference type="Proteomes" id="UP001583186">
    <property type="component" value="Unassembled WGS sequence"/>
</dbReference>
<evidence type="ECO:0000256" key="4">
    <source>
        <dbReference type="ARBA" id="ARBA00023163"/>
    </source>
</evidence>
<evidence type="ECO:0000256" key="6">
    <source>
        <dbReference type="SAM" id="MobiDB-lite"/>
    </source>
</evidence>
<evidence type="ECO:0000313" key="9">
    <source>
        <dbReference type="Proteomes" id="UP001583186"/>
    </source>
</evidence>
<gene>
    <name evidence="8" type="ORF">Sste5346_004188</name>
</gene>
<dbReference type="InterPro" id="IPR051711">
    <property type="entry name" value="Stress_Response_Reg"/>
</dbReference>
<evidence type="ECO:0000256" key="1">
    <source>
        <dbReference type="ARBA" id="ARBA00004123"/>
    </source>
</evidence>
<dbReference type="CDD" id="cd12148">
    <property type="entry name" value="fungal_TF_MHR"/>
    <property type="match status" value="1"/>
</dbReference>
<reference evidence="8 9" key="1">
    <citation type="journal article" date="2024" name="IMA Fungus">
        <title>IMA Genome - F19 : A genome assembly and annotation guide to empower mycologists, including annotated draft genome sequences of Ceratocystis pirilliformis, Diaporthe australafricana, Fusarium ophioides, Paecilomyces lecythidis, and Sporothrix stenoceras.</title>
        <authorList>
            <person name="Aylward J."/>
            <person name="Wilson A.M."/>
            <person name="Visagie C.M."/>
            <person name="Spraker J."/>
            <person name="Barnes I."/>
            <person name="Buitendag C."/>
            <person name="Ceriani C."/>
            <person name="Del Mar Angel L."/>
            <person name="du Plessis D."/>
            <person name="Fuchs T."/>
            <person name="Gasser K."/>
            <person name="Kramer D."/>
            <person name="Li W."/>
            <person name="Munsamy K."/>
            <person name="Piso A."/>
            <person name="Price J.L."/>
            <person name="Sonnekus B."/>
            <person name="Thomas C."/>
            <person name="van der Nest A."/>
            <person name="van Dijk A."/>
            <person name="van Heerden A."/>
            <person name="van Vuuren N."/>
            <person name="Yilmaz N."/>
            <person name="Duong T.A."/>
            <person name="van der Merwe N.A."/>
            <person name="Wingfield M.J."/>
            <person name="Wingfield B.D."/>
        </authorList>
    </citation>
    <scope>NUCLEOTIDE SEQUENCE [LARGE SCALE GENOMIC DNA]</scope>
    <source>
        <strain evidence="8 9">CMW 5346</strain>
    </source>
</reference>
<feature type="region of interest" description="Disordered" evidence="6">
    <location>
        <begin position="411"/>
        <end position="432"/>
    </location>
</feature>
<evidence type="ECO:0000256" key="2">
    <source>
        <dbReference type="ARBA" id="ARBA00023015"/>
    </source>
</evidence>
<comment type="subcellular location">
    <subcellularLocation>
        <location evidence="1">Nucleus</location>
    </subcellularLocation>
</comment>
<dbReference type="SMART" id="SM00906">
    <property type="entry name" value="Fungal_trans"/>
    <property type="match status" value="1"/>
</dbReference>
<keyword evidence="3" id="KW-0238">DNA-binding</keyword>
<keyword evidence="4" id="KW-0804">Transcription</keyword>
<keyword evidence="5" id="KW-0539">Nucleus</keyword>
<protein>
    <recommendedName>
        <fullName evidence="7">Xylanolytic transcriptional activator regulatory domain-containing protein</fullName>
    </recommendedName>
</protein>
<dbReference type="Pfam" id="PF04082">
    <property type="entry name" value="Fungal_trans"/>
    <property type="match status" value="1"/>
</dbReference>
<name>A0ABR3ZBP6_9PEZI</name>
<sequence>MPSRSYTKYLAETALYHLGDIFHVFDREAFMAKIDEFYDDGSSDRPLSTLWHVQLLLVIAFGKLFLRRGASSLGPPGATDFLRALTLQNDILDLWADPILRIETLCLMTLYLMSCDMRATAYCMIGQGMRIALSLGMNRDAPPSSFERHEYLRRRRIWWTLYIIDKKLSVIIGTPLSIRDEDIDMPLPDSNDLGFSNAALNLHIKLAELEGKVMSASYRINGTVNKEFIAGIQDLFAYTARLAESFTGDFQISLQNPSKVSRVAATLHIMYYQCTIIATRPIMFVLVKQRLAPFLNWLPGLKSVSEPVVALLKTCVGAATTILRILSILHRQDLVEPFLPLDLQSVFSAGCILILTSIAYPRVEIDKGCIAMADEILGWMCSKGNIPAKSRRQELVELQVVANKINAKPPVTMVGSSTSRSPSDTSSSTPGQQFRWVWDAPDIDNGALTVNMAASSMHLTINDALMFSFPEDIMASTDWQWPDPAEVDNLAPSLRI</sequence>
<keyword evidence="2" id="KW-0805">Transcription regulation</keyword>
<dbReference type="EMBL" id="JAWCUI010000019">
    <property type="protein sequence ID" value="KAL1897450.1"/>
    <property type="molecule type" value="Genomic_DNA"/>
</dbReference>
<feature type="domain" description="Xylanolytic transcriptional activator regulatory" evidence="7">
    <location>
        <begin position="121"/>
        <end position="194"/>
    </location>
</feature>
<dbReference type="PANTHER" id="PTHR47540:SF6">
    <property type="entry name" value="ZN(II)2CYS6 TRANSCRIPTION FACTOR (EUROFUNG)"/>
    <property type="match status" value="1"/>
</dbReference>
<proteinExistence type="predicted"/>
<evidence type="ECO:0000313" key="8">
    <source>
        <dbReference type="EMBL" id="KAL1897450.1"/>
    </source>
</evidence>
<keyword evidence="9" id="KW-1185">Reference proteome</keyword>
<dbReference type="PANTHER" id="PTHR47540">
    <property type="entry name" value="THIAMINE REPRESSIBLE GENES REGULATORY PROTEIN THI5"/>
    <property type="match status" value="1"/>
</dbReference>
<evidence type="ECO:0000259" key="7">
    <source>
        <dbReference type="SMART" id="SM00906"/>
    </source>
</evidence>
<feature type="compositionally biased region" description="Low complexity" evidence="6">
    <location>
        <begin position="416"/>
        <end position="429"/>
    </location>
</feature>
<comment type="caution">
    <text evidence="8">The sequence shown here is derived from an EMBL/GenBank/DDBJ whole genome shotgun (WGS) entry which is preliminary data.</text>
</comment>
<organism evidence="8 9">
    <name type="scientific">Sporothrix stenoceras</name>
    <dbReference type="NCBI Taxonomy" id="5173"/>
    <lineage>
        <taxon>Eukaryota</taxon>
        <taxon>Fungi</taxon>
        <taxon>Dikarya</taxon>
        <taxon>Ascomycota</taxon>
        <taxon>Pezizomycotina</taxon>
        <taxon>Sordariomycetes</taxon>
        <taxon>Sordariomycetidae</taxon>
        <taxon>Ophiostomatales</taxon>
        <taxon>Ophiostomataceae</taxon>
        <taxon>Sporothrix</taxon>
    </lineage>
</organism>
<dbReference type="InterPro" id="IPR007219">
    <property type="entry name" value="XnlR_reg_dom"/>
</dbReference>